<dbReference type="InterPro" id="IPR010982">
    <property type="entry name" value="Lambda_DNA-bd_dom_sf"/>
</dbReference>
<accession>L0FY92</accession>
<evidence type="ECO:0000313" key="4">
    <source>
        <dbReference type="Proteomes" id="UP000010796"/>
    </source>
</evidence>
<sequence>MQNAQKIMRILPESKDFSQEYVANKLDMHQRTYSNLESGKTKLTIDRIKQLAEFYQVGPDYFLSDELPTINYNSGKYSRSIIAANTYKEVNKTDSKELFKRIIKEKEIQIDHLVKELSQLRKERENLINLITALTEKIK</sequence>
<feature type="domain" description="HTH cro/C1-type" evidence="2">
    <location>
        <begin position="8"/>
        <end position="62"/>
    </location>
</feature>
<protein>
    <submittedName>
        <fullName evidence="3">Helix-turn-helix protein</fullName>
    </submittedName>
</protein>
<dbReference type="SMART" id="SM00530">
    <property type="entry name" value="HTH_XRE"/>
    <property type="match status" value="1"/>
</dbReference>
<dbReference type="CDD" id="cd00093">
    <property type="entry name" value="HTH_XRE"/>
    <property type="match status" value="1"/>
</dbReference>
<dbReference type="InterPro" id="IPR001387">
    <property type="entry name" value="Cro/C1-type_HTH"/>
</dbReference>
<reference evidence="4" key="1">
    <citation type="submission" date="2012-02" db="EMBL/GenBank/DDBJ databases">
        <title>The complete genome of Echinicola vietnamensis DSM 17526.</title>
        <authorList>
            <person name="Lucas S."/>
            <person name="Copeland A."/>
            <person name="Lapidus A."/>
            <person name="Glavina del Rio T."/>
            <person name="Dalin E."/>
            <person name="Tice H."/>
            <person name="Bruce D."/>
            <person name="Goodwin L."/>
            <person name="Pitluck S."/>
            <person name="Peters L."/>
            <person name="Ovchinnikova G."/>
            <person name="Teshima H."/>
            <person name="Kyrpides N."/>
            <person name="Mavromatis K."/>
            <person name="Ivanova N."/>
            <person name="Brettin T."/>
            <person name="Detter J.C."/>
            <person name="Han C."/>
            <person name="Larimer F."/>
            <person name="Land M."/>
            <person name="Hauser L."/>
            <person name="Markowitz V."/>
            <person name="Cheng J.-F."/>
            <person name="Hugenholtz P."/>
            <person name="Woyke T."/>
            <person name="Wu D."/>
            <person name="Brambilla E."/>
            <person name="Klenk H.-P."/>
            <person name="Eisen J.A."/>
        </authorList>
    </citation>
    <scope>NUCLEOTIDE SEQUENCE [LARGE SCALE GENOMIC DNA]</scope>
    <source>
        <strain evidence="4">DSM 17526 / LMG 23754 / KMM 6221</strain>
    </source>
</reference>
<dbReference type="KEGG" id="evi:Echvi_2648"/>
<dbReference type="SUPFAM" id="SSF47413">
    <property type="entry name" value="lambda repressor-like DNA-binding domains"/>
    <property type="match status" value="1"/>
</dbReference>
<dbReference type="AlphaFoldDB" id="L0FY92"/>
<dbReference type="Proteomes" id="UP000010796">
    <property type="component" value="Chromosome"/>
</dbReference>
<dbReference type="EMBL" id="CP003346">
    <property type="protein sequence ID" value="AGA78889.1"/>
    <property type="molecule type" value="Genomic_DNA"/>
</dbReference>
<keyword evidence="4" id="KW-1185">Reference proteome</keyword>
<dbReference type="eggNOG" id="COG1396">
    <property type="taxonomic scope" value="Bacteria"/>
</dbReference>
<evidence type="ECO:0000256" key="1">
    <source>
        <dbReference type="SAM" id="Coils"/>
    </source>
</evidence>
<dbReference type="GO" id="GO:0003677">
    <property type="term" value="F:DNA binding"/>
    <property type="evidence" value="ECO:0007669"/>
    <property type="project" value="InterPro"/>
</dbReference>
<feature type="coiled-coil region" evidence="1">
    <location>
        <begin position="103"/>
        <end position="137"/>
    </location>
</feature>
<proteinExistence type="predicted"/>
<dbReference type="OrthoDB" id="798409at2"/>
<name>L0FY92_ECHVK</name>
<dbReference type="Pfam" id="PF01381">
    <property type="entry name" value="HTH_3"/>
    <property type="match status" value="1"/>
</dbReference>
<dbReference type="PROSITE" id="PS50943">
    <property type="entry name" value="HTH_CROC1"/>
    <property type="match status" value="1"/>
</dbReference>
<evidence type="ECO:0000313" key="3">
    <source>
        <dbReference type="EMBL" id="AGA78889.1"/>
    </source>
</evidence>
<keyword evidence="1" id="KW-0175">Coiled coil</keyword>
<dbReference type="HOGENOM" id="CLU_1841969_0_0_10"/>
<dbReference type="STRING" id="926556.Echvi_2648"/>
<organism evidence="3 4">
    <name type="scientific">Echinicola vietnamensis (strain DSM 17526 / LMG 23754 / KMM 6221)</name>
    <dbReference type="NCBI Taxonomy" id="926556"/>
    <lineage>
        <taxon>Bacteria</taxon>
        <taxon>Pseudomonadati</taxon>
        <taxon>Bacteroidota</taxon>
        <taxon>Cytophagia</taxon>
        <taxon>Cytophagales</taxon>
        <taxon>Cyclobacteriaceae</taxon>
        <taxon>Echinicola</taxon>
    </lineage>
</organism>
<dbReference type="RefSeq" id="WP_015266442.1">
    <property type="nucleotide sequence ID" value="NC_019904.1"/>
</dbReference>
<dbReference type="Gene3D" id="1.10.260.40">
    <property type="entry name" value="lambda repressor-like DNA-binding domains"/>
    <property type="match status" value="1"/>
</dbReference>
<evidence type="ECO:0000259" key="2">
    <source>
        <dbReference type="PROSITE" id="PS50943"/>
    </source>
</evidence>
<gene>
    <name evidence="3" type="ordered locus">Echvi_2648</name>
</gene>